<proteinExistence type="predicted"/>
<feature type="domain" description="Sulfocyanin-like C-terminal" evidence="3">
    <location>
        <begin position="108"/>
        <end position="203"/>
    </location>
</feature>
<evidence type="ECO:0000313" key="5">
    <source>
        <dbReference type="Proteomes" id="UP000297604"/>
    </source>
</evidence>
<organism evidence="4 5">
    <name type="scientific">Cryobacterium glucosi</name>
    <dbReference type="NCBI Taxonomy" id="1259175"/>
    <lineage>
        <taxon>Bacteria</taxon>
        <taxon>Bacillati</taxon>
        <taxon>Actinomycetota</taxon>
        <taxon>Actinomycetes</taxon>
        <taxon>Micrococcales</taxon>
        <taxon>Microbacteriaceae</taxon>
        <taxon>Cryobacterium</taxon>
    </lineage>
</organism>
<dbReference type="SUPFAM" id="SSF49503">
    <property type="entry name" value="Cupredoxins"/>
    <property type="match status" value="1"/>
</dbReference>
<feature type="region of interest" description="Disordered" evidence="2">
    <location>
        <begin position="68"/>
        <end position="92"/>
    </location>
</feature>
<dbReference type="InterPro" id="IPR008972">
    <property type="entry name" value="Cupredoxin"/>
</dbReference>
<dbReference type="EMBL" id="SOFS01000005">
    <property type="protein sequence ID" value="TFC23720.1"/>
    <property type="molecule type" value="Genomic_DNA"/>
</dbReference>
<protein>
    <recommendedName>
        <fullName evidence="3">Sulfocyanin-like C-terminal domain-containing protein</fullName>
    </recommendedName>
</protein>
<evidence type="ECO:0000259" key="3">
    <source>
        <dbReference type="Pfam" id="PF06525"/>
    </source>
</evidence>
<dbReference type="Proteomes" id="UP000297604">
    <property type="component" value="Unassembled WGS sequence"/>
</dbReference>
<accession>A0ABY2ISE3</accession>
<reference evidence="4 5" key="1">
    <citation type="submission" date="2019-03" db="EMBL/GenBank/DDBJ databases">
        <title>Genomics of glacier-inhabiting Cryobacterium strains.</title>
        <authorList>
            <person name="Liu Q."/>
            <person name="Xin Y.-H."/>
        </authorList>
    </citation>
    <scope>NUCLEOTIDE SEQUENCE [LARGE SCALE GENOMIC DNA]</scope>
    <source>
        <strain evidence="4 5">MDB1-5</strain>
    </source>
</reference>
<keyword evidence="1" id="KW-0479">Metal-binding</keyword>
<gene>
    <name evidence="4" type="ORF">E3O46_00795</name>
</gene>
<comment type="caution">
    <text evidence="4">The sequence shown here is derived from an EMBL/GenBank/DDBJ whole genome shotgun (WGS) entry which is preliminary data.</text>
</comment>
<dbReference type="Pfam" id="PF06525">
    <property type="entry name" value="SoxE"/>
    <property type="match status" value="1"/>
</dbReference>
<evidence type="ECO:0000256" key="2">
    <source>
        <dbReference type="SAM" id="MobiDB-lite"/>
    </source>
</evidence>
<dbReference type="InterPro" id="IPR033138">
    <property type="entry name" value="Cu_oxidase_CS"/>
</dbReference>
<dbReference type="Gene3D" id="2.60.40.420">
    <property type="entry name" value="Cupredoxins - blue copper proteins"/>
    <property type="match status" value="1"/>
</dbReference>
<dbReference type="PROSITE" id="PS00079">
    <property type="entry name" value="MULTICOPPER_OXIDASE1"/>
    <property type="match status" value="1"/>
</dbReference>
<sequence length="203" mass="20260">MNALVVTAIAGAVATIVGLTGLSVGVVTATNGSAPVFGNSAGSSCVQPPLAGSIVNVSLRSMGGPMMGNNSRMGADNGMTGKSTGNRTMPRGTMSLSIDRSRVGSGVVSFLATNEGSIRHELVILPLTDSQVAGSRPTSSENKVDETASLGEASATCNAGEGSGIAPGSAGWVTLNLAPGRYEIVCNLPGHYAAGMHQELIVS</sequence>
<evidence type="ECO:0000256" key="1">
    <source>
        <dbReference type="ARBA" id="ARBA00022723"/>
    </source>
</evidence>
<keyword evidence="5" id="KW-1185">Reference proteome</keyword>
<dbReference type="InterPro" id="IPR049544">
    <property type="entry name" value="SoxE-like_C"/>
</dbReference>
<evidence type="ECO:0000313" key="4">
    <source>
        <dbReference type="EMBL" id="TFC23720.1"/>
    </source>
</evidence>
<name>A0ABY2ISE3_9MICO</name>